<gene>
    <name evidence="3" type="ORF">VFPPC_05954</name>
</gene>
<dbReference type="AlphaFoldDB" id="A0A179FI64"/>
<dbReference type="SUPFAM" id="SSF53850">
    <property type="entry name" value="Periplasmic binding protein-like II"/>
    <property type="match status" value="1"/>
</dbReference>
<dbReference type="Proteomes" id="UP000078397">
    <property type="component" value="Unassembled WGS sequence"/>
</dbReference>
<keyword evidence="1" id="KW-0732">Signal</keyword>
<dbReference type="Pfam" id="PF12849">
    <property type="entry name" value="PBP_like_2"/>
    <property type="match status" value="1"/>
</dbReference>
<organism evidence="3 4">
    <name type="scientific">Pochonia chlamydosporia 170</name>
    <dbReference type="NCBI Taxonomy" id="1380566"/>
    <lineage>
        <taxon>Eukaryota</taxon>
        <taxon>Fungi</taxon>
        <taxon>Dikarya</taxon>
        <taxon>Ascomycota</taxon>
        <taxon>Pezizomycotina</taxon>
        <taxon>Sordariomycetes</taxon>
        <taxon>Hypocreomycetidae</taxon>
        <taxon>Hypocreales</taxon>
        <taxon>Clavicipitaceae</taxon>
        <taxon>Pochonia</taxon>
    </lineage>
</organism>
<dbReference type="STRING" id="1380566.A0A179FI64"/>
<dbReference type="InterPro" id="IPR052738">
    <property type="entry name" value="ABC-Tungstate_binding"/>
</dbReference>
<accession>A0A179FI64</accession>
<reference evidence="3 4" key="1">
    <citation type="journal article" date="2016" name="PLoS Pathog.">
        <title>Biosynthesis of antibiotic leucinostatins in bio-control fungus Purpureocillium lilacinum and their inhibition on phytophthora revealed by genome mining.</title>
        <authorList>
            <person name="Wang G."/>
            <person name="Liu Z."/>
            <person name="Lin R."/>
            <person name="Li E."/>
            <person name="Mao Z."/>
            <person name="Ling J."/>
            <person name="Yang Y."/>
            <person name="Yin W.B."/>
            <person name="Xie B."/>
        </authorList>
    </citation>
    <scope>NUCLEOTIDE SEQUENCE [LARGE SCALE GENOMIC DNA]</scope>
    <source>
        <strain evidence="3">170</strain>
    </source>
</reference>
<dbReference type="EMBL" id="LSBJ02000005">
    <property type="protein sequence ID" value="OAQ64719.1"/>
    <property type="molecule type" value="Genomic_DNA"/>
</dbReference>
<dbReference type="PANTHER" id="PTHR37945:SF1">
    <property type="entry name" value="EXTRACELLULAR TUNGSTATE BINDING PROTEIN"/>
    <property type="match status" value="1"/>
</dbReference>
<proteinExistence type="predicted"/>
<name>A0A179FI64_METCM</name>
<dbReference type="KEGG" id="pchm:VFPPC_05954"/>
<feature type="chain" id="PRO_5012475443" evidence="1">
    <location>
        <begin position="16"/>
        <end position="302"/>
    </location>
</feature>
<comment type="caution">
    <text evidence="3">The sequence shown here is derived from an EMBL/GenBank/DDBJ whole genome shotgun (WGS) entry which is preliminary data.</text>
</comment>
<sequence length="302" mass="32712">MKNLFIVGFAALCSAIEPTTIYDGGFGNKTGSKVELRIGNGGAGQSGLIKALADAFIKDTVSNGSSHFKVAWYTSDTTYSIKYLSTGDLDVGITYTPSAEKIAINQGIALSPTYYAFRDHFLLVGPKENPANLSKSDDIQTMFSKIFDAAENKGTKPPVRFLSRYDKSATNIKESLLWAGIGQVPWATAYSTWYHQYIAFPIQALTAAILLQEYTISDRGTMLSLDAKLRNETVIYKAGTDNADDPLLNPAHLLIGKKAPNPKMALAFAKWLVSTKGQNVIKNFKKGGQVLYSVAPASNSTA</sequence>
<dbReference type="RefSeq" id="XP_018142033.1">
    <property type="nucleotide sequence ID" value="XM_018285068.1"/>
</dbReference>
<dbReference type="OrthoDB" id="10260248at2759"/>
<feature type="domain" description="PBP" evidence="2">
    <location>
        <begin position="35"/>
        <end position="275"/>
    </location>
</feature>
<evidence type="ECO:0000259" key="2">
    <source>
        <dbReference type="Pfam" id="PF12849"/>
    </source>
</evidence>
<evidence type="ECO:0000313" key="3">
    <source>
        <dbReference type="EMBL" id="OAQ64719.1"/>
    </source>
</evidence>
<feature type="signal peptide" evidence="1">
    <location>
        <begin position="1"/>
        <end position="15"/>
    </location>
</feature>
<keyword evidence="4" id="KW-1185">Reference proteome</keyword>
<dbReference type="InterPro" id="IPR024370">
    <property type="entry name" value="PBP_domain"/>
</dbReference>
<dbReference type="Gene3D" id="3.40.190.10">
    <property type="entry name" value="Periplasmic binding protein-like II"/>
    <property type="match status" value="2"/>
</dbReference>
<dbReference type="GeneID" id="28849062"/>
<dbReference type="PANTHER" id="PTHR37945">
    <property type="entry name" value="EXTRACELLULAR TUNGSTATE BINDING PROTEIN"/>
    <property type="match status" value="1"/>
</dbReference>
<protein>
    <submittedName>
        <fullName evidence="3">Extracellular tungstate binding protein</fullName>
    </submittedName>
</protein>
<evidence type="ECO:0000313" key="4">
    <source>
        <dbReference type="Proteomes" id="UP000078397"/>
    </source>
</evidence>
<evidence type="ECO:0000256" key="1">
    <source>
        <dbReference type="SAM" id="SignalP"/>
    </source>
</evidence>